<feature type="domain" description="M23ase beta-sheet core" evidence="2">
    <location>
        <begin position="67"/>
        <end position="161"/>
    </location>
</feature>
<dbReference type="GO" id="GO:0004222">
    <property type="term" value="F:metalloendopeptidase activity"/>
    <property type="evidence" value="ECO:0007669"/>
    <property type="project" value="TreeGrafter"/>
</dbReference>
<dbReference type="InterPro" id="IPR050570">
    <property type="entry name" value="Cell_wall_metabolism_enzyme"/>
</dbReference>
<dbReference type="PROSITE" id="PS51257">
    <property type="entry name" value="PROKAR_LIPOPROTEIN"/>
    <property type="match status" value="1"/>
</dbReference>
<dbReference type="PANTHER" id="PTHR21666:SF270">
    <property type="entry name" value="MUREIN HYDROLASE ACTIVATOR ENVC"/>
    <property type="match status" value="1"/>
</dbReference>
<keyword evidence="1" id="KW-0732">Signal</keyword>
<gene>
    <name evidence="3" type="ORF">Kalk_16080</name>
</gene>
<reference evidence="4" key="1">
    <citation type="submission" date="2017-08" db="EMBL/GenBank/DDBJ databases">
        <title>Direct submision.</title>
        <authorList>
            <person name="Kim S.-J."/>
            <person name="Rhee S.-K."/>
        </authorList>
    </citation>
    <scope>NUCLEOTIDE SEQUENCE [LARGE SCALE GENOMIC DNA]</scope>
    <source>
        <strain evidence="4">GI5</strain>
    </source>
</reference>
<dbReference type="Proteomes" id="UP000235116">
    <property type="component" value="Chromosome"/>
</dbReference>
<evidence type="ECO:0000256" key="1">
    <source>
        <dbReference type="SAM" id="SignalP"/>
    </source>
</evidence>
<dbReference type="CDD" id="cd12797">
    <property type="entry name" value="M23_peptidase"/>
    <property type="match status" value="1"/>
</dbReference>
<dbReference type="EMBL" id="CP022684">
    <property type="protein sequence ID" value="AUM13853.1"/>
    <property type="molecule type" value="Genomic_DNA"/>
</dbReference>
<keyword evidence="4" id="KW-1185">Reference proteome</keyword>
<proteinExistence type="predicted"/>
<dbReference type="OrthoDB" id="9805070at2"/>
<name>A0A2K9LNK2_9GAMM</name>
<evidence type="ECO:0000259" key="2">
    <source>
        <dbReference type="Pfam" id="PF01551"/>
    </source>
</evidence>
<dbReference type="PANTHER" id="PTHR21666">
    <property type="entry name" value="PEPTIDASE-RELATED"/>
    <property type="match status" value="1"/>
</dbReference>
<sequence>MQMTKVIKSRLGILMLGALLLSACGQDSAEPVFYDESRLYKLPYQWDESRFVIQGYDGPFGHYGYELDFVMPVGSLVLAARSGVVMRVNDSNNGSCPIQKNCANNYISVDHLDGTYADYLHIKQDGACVMPGQTVEQGDAIALSGNVGISVLPHLHIGISTLDGQPPTFVDVNQKGTGIPKQGTHYRSANELNVDYCLLLDE</sequence>
<feature type="signal peptide" evidence="1">
    <location>
        <begin position="1"/>
        <end position="29"/>
    </location>
</feature>
<dbReference type="InterPro" id="IPR016047">
    <property type="entry name" value="M23ase_b-sheet_dom"/>
</dbReference>
<dbReference type="RefSeq" id="WP_101895228.1">
    <property type="nucleotide sequence ID" value="NZ_CP022684.1"/>
</dbReference>
<protein>
    <recommendedName>
        <fullName evidence="2">M23ase beta-sheet core domain-containing protein</fullName>
    </recommendedName>
</protein>
<dbReference type="InterPro" id="IPR011055">
    <property type="entry name" value="Dup_hybrid_motif"/>
</dbReference>
<accession>A0A2K9LNK2</accession>
<dbReference type="Gene3D" id="2.70.70.10">
    <property type="entry name" value="Glucose Permease (Domain IIA)"/>
    <property type="match status" value="1"/>
</dbReference>
<dbReference type="SUPFAM" id="SSF51261">
    <property type="entry name" value="Duplicated hybrid motif"/>
    <property type="match status" value="1"/>
</dbReference>
<evidence type="ECO:0000313" key="4">
    <source>
        <dbReference type="Proteomes" id="UP000235116"/>
    </source>
</evidence>
<dbReference type="Pfam" id="PF01551">
    <property type="entry name" value="Peptidase_M23"/>
    <property type="match status" value="1"/>
</dbReference>
<dbReference type="KEGG" id="kak:Kalk_16080"/>
<feature type="chain" id="PRO_5014881983" description="M23ase beta-sheet core domain-containing protein" evidence="1">
    <location>
        <begin position="30"/>
        <end position="202"/>
    </location>
</feature>
<organism evidence="3 4">
    <name type="scientific">Ketobacter alkanivorans</name>
    <dbReference type="NCBI Taxonomy" id="1917421"/>
    <lineage>
        <taxon>Bacteria</taxon>
        <taxon>Pseudomonadati</taxon>
        <taxon>Pseudomonadota</taxon>
        <taxon>Gammaproteobacteria</taxon>
        <taxon>Pseudomonadales</taxon>
        <taxon>Ketobacteraceae</taxon>
        <taxon>Ketobacter</taxon>
    </lineage>
</organism>
<dbReference type="AlphaFoldDB" id="A0A2K9LNK2"/>
<evidence type="ECO:0000313" key="3">
    <source>
        <dbReference type="EMBL" id="AUM13853.1"/>
    </source>
</evidence>